<keyword evidence="2" id="KW-1185">Reference proteome</keyword>
<dbReference type="EMBL" id="KQ980989">
    <property type="protein sequence ID" value="KYN10634.1"/>
    <property type="molecule type" value="Genomic_DNA"/>
</dbReference>
<protein>
    <submittedName>
        <fullName evidence="1">Uncharacterized protein</fullName>
    </submittedName>
</protein>
<sequence length="100" mass="10684">MILLASCYDRGSRRSTFISGAAGENSSLKERPDILSRYRNIGLIWPDGPDVVQSTKVPQVSGARSCLRTSCASSELAKRAFEASCSRAVTGSTPLSCTLL</sequence>
<dbReference type="Proteomes" id="UP000078492">
    <property type="component" value="Unassembled WGS sequence"/>
</dbReference>
<evidence type="ECO:0000313" key="1">
    <source>
        <dbReference type="EMBL" id="KYN10634.1"/>
    </source>
</evidence>
<gene>
    <name evidence="1" type="ORF">ALC57_17239</name>
</gene>
<proteinExistence type="predicted"/>
<evidence type="ECO:0000313" key="2">
    <source>
        <dbReference type="Proteomes" id="UP000078492"/>
    </source>
</evidence>
<reference evidence="1 2" key="1">
    <citation type="submission" date="2015-09" db="EMBL/GenBank/DDBJ databases">
        <title>Trachymyrmex cornetzi WGS genome.</title>
        <authorList>
            <person name="Nygaard S."/>
            <person name="Hu H."/>
            <person name="Boomsma J."/>
            <person name="Zhang G."/>
        </authorList>
    </citation>
    <scope>NUCLEOTIDE SEQUENCE [LARGE SCALE GENOMIC DNA]</scope>
    <source>
        <strain evidence="1">Tcor2-1</strain>
        <tissue evidence="1">Whole body</tissue>
    </source>
</reference>
<accession>A0A195DDZ1</accession>
<dbReference type="AlphaFoldDB" id="A0A195DDZ1"/>
<name>A0A195DDZ1_9HYME</name>
<organism evidence="1 2">
    <name type="scientific">Trachymyrmex cornetzi</name>
    <dbReference type="NCBI Taxonomy" id="471704"/>
    <lineage>
        <taxon>Eukaryota</taxon>
        <taxon>Metazoa</taxon>
        <taxon>Ecdysozoa</taxon>
        <taxon>Arthropoda</taxon>
        <taxon>Hexapoda</taxon>
        <taxon>Insecta</taxon>
        <taxon>Pterygota</taxon>
        <taxon>Neoptera</taxon>
        <taxon>Endopterygota</taxon>
        <taxon>Hymenoptera</taxon>
        <taxon>Apocrita</taxon>
        <taxon>Aculeata</taxon>
        <taxon>Formicoidea</taxon>
        <taxon>Formicidae</taxon>
        <taxon>Myrmicinae</taxon>
        <taxon>Trachymyrmex</taxon>
    </lineage>
</organism>